<sequence length="158" mass="17405">MPAISHTPPPTPPLAAVETVDTSFLETLMGYNARRASLTIVEHFMRRMAVYELRIVDFSVLSLISRNPGITSRQLCGTLGVLPPNLVAIIGALEKRELIERLPHPSDRRATGLHLSPAGQALVAQAEVTAAELEEEATARLTATERKTLMRLLQKIYR</sequence>
<organism evidence="2 3">
    <name type="scientific">Rhodoferax koreensis</name>
    <dbReference type="NCBI Taxonomy" id="1842727"/>
    <lineage>
        <taxon>Bacteria</taxon>
        <taxon>Pseudomonadati</taxon>
        <taxon>Pseudomonadota</taxon>
        <taxon>Betaproteobacteria</taxon>
        <taxon>Burkholderiales</taxon>
        <taxon>Comamonadaceae</taxon>
        <taxon>Rhodoferax</taxon>
    </lineage>
</organism>
<proteinExistence type="predicted"/>
<dbReference type="SUPFAM" id="SSF46785">
    <property type="entry name" value="Winged helix' DNA-binding domain"/>
    <property type="match status" value="1"/>
</dbReference>
<reference evidence="2 3" key="1">
    <citation type="submission" date="2017-01" db="EMBL/GenBank/DDBJ databases">
        <authorList>
            <person name="Mah S.A."/>
            <person name="Swanson W.J."/>
            <person name="Moy G.W."/>
            <person name="Vacquier V.D."/>
        </authorList>
    </citation>
    <scope>NUCLEOTIDE SEQUENCE [LARGE SCALE GENOMIC DNA]</scope>
    <source>
        <strain evidence="2 3">DCY110</strain>
    </source>
</reference>
<evidence type="ECO:0000313" key="3">
    <source>
        <dbReference type="Proteomes" id="UP000186609"/>
    </source>
</evidence>
<keyword evidence="3" id="KW-1185">Reference proteome</keyword>
<dbReference type="EMBL" id="CP019236">
    <property type="protein sequence ID" value="APW37775.1"/>
    <property type="molecule type" value="Genomic_DNA"/>
</dbReference>
<name>A0A1P8JVK0_9BURK</name>
<dbReference type="Proteomes" id="UP000186609">
    <property type="component" value="Chromosome"/>
</dbReference>
<evidence type="ECO:0000313" key="2">
    <source>
        <dbReference type="EMBL" id="APW37775.1"/>
    </source>
</evidence>
<dbReference type="KEGG" id="rhy:RD110_11690"/>
<gene>
    <name evidence="2" type="ORF">RD110_11690</name>
</gene>
<dbReference type="PROSITE" id="PS50995">
    <property type="entry name" value="HTH_MARR_2"/>
    <property type="match status" value="1"/>
</dbReference>
<feature type="domain" description="HTH marR-type" evidence="1">
    <location>
        <begin position="22"/>
        <end position="158"/>
    </location>
</feature>
<evidence type="ECO:0000259" key="1">
    <source>
        <dbReference type="PROSITE" id="PS50995"/>
    </source>
</evidence>
<dbReference type="AlphaFoldDB" id="A0A1P8JVK0"/>
<dbReference type="InterPro" id="IPR000835">
    <property type="entry name" value="HTH_MarR-typ"/>
</dbReference>
<dbReference type="Pfam" id="PF01047">
    <property type="entry name" value="MarR"/>
    <property type="match status" value="1"/>
</dbReference>
<dbReference type="InterPro" id="IPR036388">
    <property type="entry name" value="WH-like_DNA-bd_sf"/>
</dbReference>
<dbReference type="Gene3D" id="1.10.10.10">
    <property type="entry name" value="Winged helix-like DNA-binding domain superfamily/Winged helix DNA-binding domain"/>
    <property type="match status" value="1"/>
</dbReference>
<dbReference type="GO" id="GO:0006950">
    <property type="term" value="P:response to stress"/>
    <property type="evidence" value="ECO:0007669"/>
    <property type="project" value="TreeGrafter"/>
</dbReference>
<dbReference type="GO" id="GO:0003700">
    <property type="term" value="F:DNA-binding transcription factor activity"/>
    <property type="evidence" value="ECO:0007669"/>
    <property type="project" value="InterPro"/>
</dbReference>
<accession>A0A1P8JVK0</accession>
<dbReference type="OrthoDB" id="117723at2"/>
<dbReference type="InterPro" id="IPR036390">
    <property type="entry name" value="WH_DNA-bd_sf"/>
</dbReference>
<dbReference type="RefSeq" id="WP_076199635.1">
    <property type="nucleotide sequence ID" value="NZ_CP019236.1"/>
</dbReference>
<dbReference type="PANTHER" id="PTHR33164">
    <property type="entry name" value="TRANSCRIPTIONAL REGULATOR, MARR FAMILY"/>
    <property type="match status" value="1"/>
</dbReference>
<dbReference type="InterPro" id="IPR039422">
    <property type="entry name" value="MarR/SlyA-like"/>
</dbReference>
<protein>
    <submittedName>
        <fullName evidence="2">MarR family transcriptional regulator</fullName>
    </submittedName>
</protein>
<dbReference type="SMART" id="SM00347">
    <property type="entry name" value="HTH_MARR"/>
    <property type="match status" value="1"/>
</dbReference>
<dbReference type="PRINTS" id="PR00598">
    <property type="entry name" value="HTHMARR"/>
</dbReference>
<dbReference type="STRING" id="1842727.RD110_11690"/>
<dbReference type="PANTHER" id="PTHR33164:SF43">
    <property type="entry name" value="HTH-TYPE TRANSCRIPTIONAL REPRESSOR YETL"/>
    <property type="match status" value="1"/>
</dbReference>